<dbReference type="PANTHER" id="PTHR34598">
    <property type="entry name" value="BLL6449 PROTEIN"/>
    <property type="match status" value="1"/>
</dbReference>
<dbReference type="GO" id="GO:0016491">
    <property type="term" value="F:oxidoreductase activity"/>
    <property type="evidence" value="ECO:0007669"/>
    <property type="project" value="InterPro"/>
</dbReference>
<dbReference type="InterPro" id="IPR044053">
    <property type="entry name" value="AsaB-like"/>
</dbReference>
<dbReference type="STRING" id="1095629.A0A0C9X518"/>
<dbReference type="Proteomes" id="UP000054477">
    <property type="component" value="Unassembled WGS sequence"/>
</dbReference>
<dbReference type="PANTHER" id="PTHR34598:SF3">
    <property type="entry name" value="OXIDOREDUCTASE AN1597"/>
    <property type="match status" value="1"/>
</dbReference>
<dbReference type="NCBIfam" id="NF041278">
    <property type="entry name" value="CmcJ_NvfI_EfuI"/>
    <property type="match status" value="1"/>
</dbReference>
<keyword evidence="4" id="KW-1185">Reference proteome</keyword>
<proteinExistence type="inferred from homology"/>
<protein>
    <recommendedName>
        <fullName evidence="5">Methyltransferase</fullName>
    </recommendedName>
</protein>
<dbReference type="OrthoDB" id="412788at2759"/>
<sequence>MTLTHLTSTLATLSYFIPPPNGEKAYQHTFADPLTGERERNYTRADHAVVIENLRGKEDEEATLDTAGFQFFKRPAKYTTFDNGDEEIVKEYYPESIELIKELTGASRVVLFDHTIRRRRPGQSDDSPSKRQPASQVHVDQTTAASIARVHRHLPASDVAALLKRRFQIINLWRPISHAALDWPLAVCDYRSVDPEKDVVPVTLVYPDRKGETLGVKYNPVHRWRYLRGITPDEFVLIKCFDSVQDGSVAVFTPHTAFEDPTTPKDAPLRESIELRALVFYD</sequence>
<reference evidence="3 4" key="1">
    <citation type="submission" date="2014-04" db="EMBL/GenBank/DDBJ databases">
        <authorList>
            <consortium name="DOE Joint Genome Institute"/>
            <person name="Kuo A."/>
            <person name="Kohler A."/>
            <person name="Nagy L.G."/>
            <person name="Floudas D."/>
            <person name="Copeland A."/>
            <person name="Barry K.W."/>
            <person name="Cichocki N."/>
            <person name="Veneault-Fourrey C."/>
            <person name="LaButti K."/>
            <person name="Lindquist E.A."/>
            <person name="Lipzen A."/>
            <person name="Lundell T."/>
            <person name="Morin E."/>
            <person name="Murat C."/>
            <person name="Sun H."/>
            <person name="Tunlid A."/>
            <person name="Henrissat B."/>
            <person name="Grigoriev I.V."/>
            <person name="Hibbett D.S."/>
            <person name="Martin F."/>
            <person name="Nordberg H.P."/>
            <person name="Cantor M.N."/>
            <person name="Hua S.X."/>
        </authorList>
    </citation>
    <scope>NUCLEOTIDE SEQUENCE [LARGE SCALE GENOMIC DNA]</scope>
    <source>
        <strain evidence="3 4">LaAM-08-1</strain>
    </source>
</reference>
<comment type="similarity">
    <text evidence="1">Belongs to the asaB hydroxylase/desaturase family.</text>
</comment>
<evidence type="ECO:0000256" key="1">
    <source>
        <dbReference type="ARBA" id="ARBA00023604"/>
    </source>
</evidence>
<feature type="compositionally biased region" description="Polar residues" evidence="2">
    <location>
        <begin position="124"/>
        <end position="140"/>
    </location>
</feature>
<evidence type="ECO:0000313" key="4">
    <source>
        <dbReference type="Proteomes" id="UP000054477"/>
    </source>
</evidence>
<feature type="region of interest" description="Disordered" evidence="2">
    <location>
        <begin position="117"/>
        <end position="140"/>
    </location>
</feature>
<reference evidence="4" key="2">
    <citation type="submission" date="2015-01" db="EMBL/GenBank/DDBJ databases">
        <title>Evolutionary Origins and Diversification of the Mycorrhizal Mutualists.</title>
        <authorList>
            <consortium name="DOE Joint Genome Institute"/>
            <consortium name="Mycorrhizal Genomics Consortium"/>
            <person name="Kohler A."/>
            <person name="Kuo A."/>
            <person name="Nagy L.G."/>
            <person name="Floudas D."/>
            <person name="Copeland A."/>
            <person name="Barry K.W."/>
            <person name="Cichocki N."/>
            <person name="Veneault-Fourrey C."/>
            <person name="LaButti K."/>
            <person name="Lindquist E.A."/>
            <person name="Lipzen A."/>
            <person name="Lundell T."/>
            <person name="Morin E."/>
            <person name="Murat C."/>
            <person name="Riley R."/>
            <person name="Ohm R."/>
            <person name="Sun H."/>
            <person name="Tunlid A."/>
            <person name="Henrissat B."/>
            <person name="Grigoriev I.V."/>
            <person name="Hibbett D.S."/>
            <person name="Martin F."/>
        </authorList>
    </citation>
    <scope>NUCLEOTIDE SEQUENCE [LARGE SCALE GENOMIC DNA]</scope>
    <source>
        <strain evidence="4">LaAM-08-1</strain>
    </source>
</reference>
<evidence type="ECO:0000256" key="2">
    <source>
        <dbReference type="SAM" id="MobiDB-lite"/>
    </source>
</evidence>
<dbReference type="AlphaFoldDB" id="A0A0C9X518"/>
<accession>A0A0C9X518</accession>
<name>A0A0C9X518_9AGAR</name>
<dbReference type="EMBL" id="KN838724">
    <property type="protein sequence ID" value="KIJ96368.1"/>
    <property type="molecule type" value="Genomic_DNA"/>
</dbReference>
<evidence type="ECO:0008006" key="5">
    <source>
        <dbReference type="Google" id="ProtNLM"/>
    </source>
</evidence>
<organism evidence="3 4">
    <name type="scientific">Laccaria amethystina LaAM-08-1</name>
    <dbReference type="NCBI Taxonomy" id="1095629"/>
    <lineage>
        <taxon>Eukaryota</taxon>
        <taxon>Fungi</taxon>
        <taxon>Dikarya</taxon>
        <taxon>Basidiomycota</taxon>
        <taxon>Agaricomycotina</taxon>
        <taxon>Agaricomycetes</taxon>
        <taxon>Agaricomycetidae</taxon>
        <taxon>Agaricales</taxon>
        <taxon>Agaricineae</taxon>
        <taxon>Hydnangiaceae</taxon>
        <taxon>Laccaria</taxon>
    </lineage>
</organism>
<evidence type="ECO:0000313" key="3">
    <source>
        <dbReference type="EMBL" id="KIJ96368.1"/>
    </source>
</evidence>
<dbReference type="HOGENOM" id="CLU_042688_1_1_1"/>
<gene>
    <name evidence="3" type="ORF">K443DRAFT_682384</name>
</gene>